<dbReference type="GO" id="GO:0010017">
    <property type="term" value="P:red or far-red light signaling pathway"/>
    <property type="evidence" value="ECO:0007669"/>
    <property type="project" value="UniProtKB-ARBA"/>
</dbReference>
<dbReference type="SMART" id="SM00448">
    <property type="entry name" value="REC"/>
    <property type="match status" value="1"/>
</dbReference>
<feature type="compositionally biased region" description="Basic residues" evidence="24">
    <location>
        <begin position="693"/>
        <end position="715"/>
    </location>
</feature>
<dbReference type="InterPro" id="IPR011009">
    <property type="entry name" value="Kinase-like_dom_sf"/>
</dbReference>
<reference evidence="28 29" key="1">
    <citation type="submission" date="2019-04" db="EMBL/GenBank/DDBJ databases">
        <title>An improved genome assembly and genetic linkage map for asparagus bean, Vigna unguiculata ssp. sesquipedialis.</title>
        <authorList>
            <person name="Xia Q."/>
            <person name="Zhang R."/>
            <person name="Dong Y."/>
        </authorList>
    </citation>
    <scope>NUCLEOTIDE SEQUENCE [LARGE SCALE GENOMIC DNA]</scope>
    <source>
        <tissue evidence="28">Leaf</tissue>
    </source>
</reference>
<evidence type="ECO:0000256" key="11">
    <source>
        <dbReference type="ARBA" id="ARBA00022840"/>
    </source>
</evidence>
<evidence type="ECO:0000256" key="16">
    <source>
        <dbReference type="ARBA" id="ARBA00023163"/>
    </source>
</evidence>
<evidence type="ECO:0000256" key="14">
    <source>
        <dbReference type="ARBA" id="ARBA00023108"/>
    </source>
</evidence>
<dbReference type="FunFam" id="3.40.50.2300:FF:000214">
    <property type="entry name" value="Two-component response regulator-like PRR37"/>
    <property type="match status" value="1"/>
</dbReference>
<protein>
    <recommendedName>
        <fullName evidence="4">non-specific serine/threonine protein kinase</fullName>
        <ecNumber evidence="4">2.7.11.1</ecNumber>
    </recommendedName>
</protein>
<comment type="subcellular location">
    <subcellularLocation>
        <location evidence="2">Cell membrane</location>
        <topology evidence="2">Lipid-anchor</topology>
    </subcellularLocation>
    <subcellularLocation>
        <location evidence="1 22">Nucleus</location>
    </subcellularLocation>
</comment>
<dbReference type="GO" id="GO:0000160">
    <property type="term" value="P:phosphorelay signal transduction system"/>
    <property type="evidence" value="ECO:0007669"/>
    <property type="project" value="UniProtKB-KW"/>
</dbReference>
<evidence type="ECO:0000313" key="29">
    <source>
        <dbReference type="Proteomes" id="UP000501690"/>
    </source>
</evidence>
<dbReference type="InterPro" id="IPR001789">
    <property type="entry name" value="Sig_transdc_resp-reg_receiver"/>
</dbReference>
<dbReference type="CDD" id="cd17582">
    <property type="entry name" value="psREC_PRR"/>
    <property type="match status" value="1"/>
</dbReference>
<name>A0A4D6MZY8_VIGUN</name>
<dbReference type="PROSITE" id="PS00108">
    <property type="entry name" value="PROTEIN_KINASE_ST"/>
    <property type="match status" value="1"/>
</dbReference>
<dbReference type="EMBL" id="CP039353">
    <property type="protein sequence ID" value="QCE06242.1"/>
    <property type="molecule type" value="Genomic_DNA"/>
</dbReference>
<dbReference type="GO" id="GO:0005886">
    <property type="term" value="C:plasma membrane"/>
    <property type="evidence" value="ECO:0007669"/>
    <property type="project" value="UniProtKB-SubCell"/>
</dbReference>
<feature type="compositionally biased region" description="Low complexity" evidence="24">
    <location>
        <begin position="624"/>
        <end position="638"/>
    </location>
</feature>
<feature type="domain" description="Protein kinase" evidence="25">
    <location>
        <begin position="833"/>
        <end position="1073"/>
    </location>
</feature>
<keyword evidence="5" id="KW-1003">Cell membrane</keyword>
<keyword evidence="6" id="KW-0723">Serine/threonine-protein kinase</keyword>
<evidence type="ECO:0000256" key="18">
    <source>
        <dbReference type="ARBA" id="ARBA00023288"/>
    </source>
</evidence>
<dbReference type="SMART" id="SM00220">
    <property type="entry name" value="S_TKc"/>
    <property type="match status" value="1"/>
</dbReference>
<feature type="binding site" evidence="23">
    <location>
        <position position="862"/>
    </location>
    <ligand>
        <name>ATP</name>
        <dbReference type="ChEBI" id="CHEBI:30616"/>
    </ligand>
</feature>
<evidence type="ECO:0000256" key="20">
    <source>
        <dbReference type="ARBA" id="ARBA00048679"/>
    </source>
</evidence>
<gene>
    <name evidence="28" type="ORF">DEO72_LG9g1253</name>
</gene>
<feature type="compositionally biased region" description="Polar residues" evidence="24">
    <location>
        <begin position="799"/>
        <end position="811"/>
    </location>
</feature>
<dbReference type="FunFam" id="3.30.200.20:FF:000186">
    <property type="entry name" value="Serine/threonine-protein kinase PBS1"/>
    <property type="match status" value="1"/>
</dbReference>
<dbReference type="Pfam" id="PF06203">
    <property type="entry name" value="CCT"/>
    <property type="match status" value="1"/>
</dbReference>
<feature type="compositionally biased region" description="Polar residues" evidence="24">
    <location>
        <begin position="437"/>
        <end position="465"/>
    </location>
</feature>
<keyword evidence="14" id="KW-0090">Biological rhythms</keyword>
<dbReference type="PANTHER" id="PTHR47985:SF2">
    <property type="entry name" value="SERINE_THREONINE-PROTEIN KINASE PBL7-RELATED"/>
    <property type="match status" value="1"/>
</dbReference>
<dbReference type="PROSITE" id="PS50110">
    <property type="entry name" value="RESPONSE_REGULATORY"/>
    <property type="match status" value="1"/>
</dbReference>
<dbReference type="InterPro" id="IPR001245">
    <property type="entry name" value="Ser-Thr/Tyr_kinase_cat_dom"/>
</dbReference>
<evidence type="ECO:0000256" key="3">
    <source>
        <dbReference type="ARBA" id="ARBA00010330"/>
    </source>
</evidence>
<evidence type="ECO:0000256" key="2">
    <source>
        <dbReference type="ARBA" id="ARBA00004193"/>
    </source>
</evidence>
<keyword evidence="18" id="KW-0449">Lipoprotein</keyword>
<evidence type="ECO:0000256" key="22">
    <source>
        <dbReference type="PROSITE-ProRule" id="PRU00357"/>
    </source>
</evidence>
<dbReference type="InterPro" id="IPR017441">
    <property type="entry name" value="Protein_kinase_ATP_BS"/>
</dbReference>
<evidence type="ECO:0000256" key="12">
    <source>
        <dbReference type="ARBA" id="ARBA00023012"/>
    </source>
</evidence>
<accession>A0A4D6MZY8</accession>
<dbReference type="InterPro" id="IPR011006">
    <property type="entry name" value="CheY-like_superfamily"/>
</dbReference>
<evidence type="ECO:0000259" key="27">
    <source>
        <dbReference type="PROSITE" id="PS51017"/>
    </source>
</evidence>
<sequence length="1073" mass="117314">MTRVVQMSVDGDSKDLKELSQRLRDGKKIAGGEHELCEGDEVKCNGLAEGVKAGQEGTVESSAPQHIPQPQGAIICWERFLHIRSLKVLLVEIDDSTRHVVTALLRNCSYEVIEAANGLQAWKILEDLTNHIDLILTEVAMPGLSGIGLLYKIMGHKTRKNIPVVMMSSLDSMGLVFKCLSKGAVDFLVKPIRKNELKNLWQHVWRRCHSSSGSGSESGTHTQKSVKSKSLEKSDNNSGSNDEDDNGSVGLNNGDGSDNGSGTQSSWTKRAVEVDSPKPVSQWDQIAECPDSTCAQVVHSNAEIGGNKVAPLGAKECSEQKEQLVKTAGSKHSNAPDAAPSKPLDLNCENQSSKLRCKGLSLSEAITSSSDSQMHSGEFEALNKRLKPSDTENKGTNNDEELPSLDLSLKRLRGVKDADITIQDDRNVLRRSDQSAFSRYNAASNTKKSPTGCVGSNSPYNNSLEVTKKDSSRDIQSHSSGNLPNQNSNGASNNIDMGSTTNNAYAKSAVISELAVASTKCLYQTSAFQPIKNNLVCNSQQVILHNTEDKAARMLALPKVDRHRDSAAPDFHLHYENGNCTDDMHQLPSDHDTESAKKLATAATPHCGSSNVVEVLVEGNVGNLSNNRSVSGSNNGSNGQNGGSTAVNAGGTNMESDNGLPGNSGSGDASGSRSANRVDQNKTSQREAALTKFRQKRKERKERCFHKKVRYQSRKKLAEQRPRFRGQFVRQSSNEKTSEATTERIVLGFKKKIEPSKKGTMQFDLLPNPILDFISTLGSPKWSCFTFSPKPPLRKMKRNSSMNSKDSTKNGNPEHIAAQTFSFRELATATRNFRAECLLGEGGFGRVYKGRLESINQIVAIKQLDRNGLQGNREFLVEVLMLSLLHHPNLVNLIGYCADGDQRLLVYEFMSLGSLEDHLHDISPGKKQLDWNTRMKIAAGAARGLEYLHDKANPPVIYRDLKCSNILLGEGYHPKLSDFGLAKLGPARPLFKDRRKFSQMADPMLQGQYPSRGLYQALAVAAMCVQEQANMRPVIADVVTALSYLASQKYDPNTQTVQSSRLAPGTPPRTKRG</sequence>
<comment type="similarity">
    <text evidence="3">Belongs to the ARR-like family.</text>
</comment>
<feature type="compositionally biased region" description="Low complexity" evidence="24">
    <location>
        <begin position="210"/>
        <end position="219"/>
    </location>
</feature>
<keyword evidence="7" id="KW-0597">Phosphoprotein</keyword>
<evidence type="ECO:0000259" key="26">
    <source>
        <dbReference type="PROSITE" id="PS50110"/>
    </source>
</evidence>
<evidence type="ECO:0000256" key="9">
    <source>
        <dbReference type="ARBA" id="ARBA00022741"/>
    </source>
</evidence>
<feature type="compositionally biased region" description="Polar residues" evidence="24">
    <location>
        <begin position="477"/>
        <end position="496"/>
    </location>
</feature>
<feature type="region of interest" description="Disordered" evidence="24">
    <location>
        <begin position="624"/>
        <end position="736"/>
    </location>
</feature>
<evidence type="ECO:0000256" key="10">
    <source>
        <dbReference type="ARBA" id="ARBA00022777"/>
    </source>
</evidence>
<comment type="catalytic activity">
    <reaction evidence="20">
        <text>L-seryl-[protein] + ATP = O-phospho-L-seryl-[protein] + ADP + H(+)</text>
        <dbReference type="Rhea" id="RHEA:17989"/>
        <dbReference type="Rhea" id="RHEA-COMP:9863"/>
        <dbReference type="Rhea" id="RHEA-COMP:11604"/>
        <dbReference type="ChEBI" id="CHEBI:15378"/>
        <dbReference type="ChEBI" id="CHEBI:29999"/>
        <dbReference type="ChEBI" id="CHEBI:30616"/>
        <dbReference type="ChEBI" id="CHEBI:83421"/>
        <dbReference type="ChEBI" id="CHEBI:456216"/>
        <dbReference type="EC" id="2.7.11.1"/>
    </reaction>
</comment>
<keyword evidence="29" id="KW-1185">Reference proteome</keyword>
<dbReference type="GO" id="GO:0007623">
    <property type="term" value="P:circadian rhythm"/>
    <property type="evidence" value="ECO:0007669"/>
    <property type="project" value="UniProtKB-ARBA"/>
</dbReference>
<dbReference type="Pfam" id="PF00072">
    <property type="entry name" value="Response_reg"/>
    <property type="match status" value="1"/>
</dbReference>
<dbReference type="Pfam" id="PF07714">
    <property type="entry name" value="PK_Tyr_Ser-Thr"/>
    <property type="match status" value="1"/>
</dbReference>
<keyword evidence="10" id="KW-0418">Kinase</keyword>
<dbReference type="EC" id="2.7.11.1" evidence="4"/>
<dbReference type="SUPFAM" id="SSF52172">
    <property type="entry name" value="CheY-like"/>
    <property type="match status" value="1"/>
</dbReference>
<dbReference type="Proteomes" id="UP000501690">
    <property type="component" value="Linkage Group LG9"/>
</dbReference>
<keyword evidence="17 22" id="KW-0539">Nucleus</keyword>
<dbReference type="SUPFAM" id="SSF56112">
    <property type="entry name" value="Protein kinase-like (PK-like)"/>
    <property type="match status" value="1"/>
</dbReference>
<dbReference type="PROSITE" id="PS00107">
    <property type="entry name" value="PROTEIN_KINASE_ATP"/>
    <property type="match status" value="1"/>
</dbReference>
<feature type="compositionally biased region" description="Basic and acidic residues" evidence="24">
    <location>
        <begin position="466"/>
        <end position="476"/>
    </location>
</feature>
<feature type="region of interest" description="Disordered" evidence="24">
    <location>
        <begin position="794"/>
        <end position="813"/>
    </location>
</feature>
<dbReference type="InterPro" id="IPR008271">
    <property type="entry name" value="Ser/Thr_kinase_AS"/>
</dbReference>
<comment type="catalytic activity">
    <reaction evidence="19">
        <text>L-threonyl-[protein] + ATP = O-phospho-L-threonyl-[protein] + ADP + H(+)</text>
        <dbReference type="Rhea" id="RHEA:46608"/>
        <dbReference type="Rhea" id="RHEA-COMP:11060"/>
        <dbReference type="Rhea" id="RHEA-COMP:11605"/>
        <dbReference type="ChEBI" id="CHEBI:15378"/>
        <dbReference type="ChEBI" id="CHEBI:30013"/>
        <dbReference type="ChEBI" id="CHEBI:30616"/>
        <dbReference type="ChEBI" id="CHEBI:61977"/>
        <dbReference type="ChEBI" id="CHEBI:456216"/>
        <dbReference type="EC" id="2.7.11.1"/>
    </reaction>
</comment>
<dbReference type="Gene3D" id="3.40.50.2300">
    <property type="match status" value="1"/>
</dbReference>
<evidence type="ECO:0000256" key="6">
    <source>
        <dbReference type="ARBA" id="ARBA00022527"/>
    </source>
</evidence>
<keyword evidence="8" id="KW-0808">Transferase</keyword>
<evidence type="ECO:0000256" key="5">
    <source>
        <dbReference type="ARBA" id="ARBA00022475"/>
    </source>
</evidence>
<keyword evidence="16" id="KW-0804">Transcription</keyword>
<feature type="region of interest" description="Disordered" evidence="24">
    <location>
        <begin position="437"/>
        <end position="496"/>
    </location>
</feature>
<feature type="region of interest" description="Disordered" evidence="24">
    <location>
        <begin position="321"/>
        <end position="346"/>
    </location>
</feature>
<evidence type="ECO:0000256" key="24">
    <source>
        <dbReference type="SAM" id="MobiDB-lite"/>
    </source>
</evidence>
<dbReference type="PROSITE" id="PS51017">
    <property type="entry name" value="CCT"/>
    <property type="match status" value="1"/>
</dbReference>
<dbReference type="GO" id="GO:0004674">
    <property type="term" value="F:protein serine/threonine kinase activity"/>
    <property type="evidence" value="ECO:0007669"/>
    <property type="project" value="UniProtKB-KW"/>
</dbReference>
<evidence type="ECO:0000256" key="21">
    <source>
        <dbReference type="PROSITE-ProRule" id="PRU00169"/>
    </source>
</evidence>
<comment type="caution">
    <text evidence="21">Lacks conserved residue(s) required for the propagation of feature annotation.</text>
</comment>
<evidence type="ECO:0000259" key="25">
    <source>
        <dbReference type="PROSITE" id="PS50011"/>
    </source>
</evidence>
<dbReference type="FunFam" id="1.10.510.10:FF:001424">
    <property type="entry name" value="Protein kinase superfamily protein"/>
    <property type="match status" value="1"/>
</dbReference>
<dbReference type="InterPro" id="IPR010402">
    <property type="entry name" value="CCT_domain"/>
</dbReference>
<feature type="compositionally biased region" description="Low complexity" evidence="24">
    <location>
        <begin position="666"/>
        <end position="677"/>
    </location>
</feature>
<dbReference type="InterPro" id="IPR000719">
    <property type="entry name" value="Prot_kinase_dom"/>
</dbReference>
<dbReference type="GO" id="GO:0005634">
    <property type="term" value="C:nucleus"/>
    <property type="evidence" value="ECO:0007669"/>
    <property type="project" value="UniProtKB-SubCell"/>
</dbReference>
<feature type="region of interest" description="Disordered" evidence="24">
    <location>
        <begin position="210"/>
        <end position="282"/>
    </location>
</feature>
<feature type="domain" description="Response regulatory" evidence="26">
    <location>
        <begin position="87"/>
        <end position="205"/>
    </location>
</feature>
<feature type="compositionally biased region" description="Basic and acidic residues" evidence="24">
    <location>
        <begin position="382"/>
        <end position="393"/>
    </location>
</feature>
<feature type="domain" description="CCT" evidence="27">
    <location>
        <begin position="689"/>
        <end position="731"/>
    </location>
</feature>
<dbReference type="GO" id="GO:0045892">
    <property type="term" value="P:negative regulation of DNA-templated transcription"/>
    <property type="evidence" value="ECO:0007669"/>
    <property type="project" value="UniProtKB-ARBA"/>
</dbReference>
<keyword evidence="15" id="KW-0472">Membrane</keyword>
<keyword evidence="13" id="KW-0805">Transcription regulation</keyword>
<dbReference type="Gene3D" id="1.10.510.10">
    <property type="entry name" value="Transferase(Phosphotransferase) domain 1"/>
    <property type="match status" value="1"/>
</dbReference>
<dbReference type="PANTHER" id="PTHR47985">
    <property type="entry name" value="OS07G0668900 PROTEIN"/>
    <property type="match status" value="1"/>
</dbReference>
<keyword evidence="12" id="KW-0902">Two-component regulatory system</keyword>
<evidence type="ECO:0000313" key="28">
    <source>
        <dbReference type="EMBL" id="QCE06242.1"/>
    </source>
</evidence>
<dbReference type="GO" id="GO:0005524">
    <property type="term" value="F:ATP binding"/>
    <property type="evidence" value="ECO:0007669"/>
    <property type="project" value="UniProtKB-UniRule"/>
</dbReference>
<evidence type="ECO:0000256" key="15">
    <source>
        <dbReference type="ARBA" id="ARBA00023136"/>
    </source>
</evidence>
<keyword evidence="9 23" id="KW-0547">Nucleotide-binding</keyword>
<evidence type="ECO:0000256" key="8">
    <source>
        <dbReference type="ARBA" id="ARBA00022679"/>
    </source>
</evidence>
<feature type="region of interest" description="Disordered" evidence="24">
    <location>
        <begin position="1053"/>
        <end position="1073"/>
    </location>
</feature>
<feature type="compositionally biased region" description="Low complexity" evidence="24">
    <location>
        <begin position="247"/>
        <end position="262"/>
    </location>
</feature>
<evidence type="ECO:0000256" key="23">
    <source>
        <dbReference type="PROSITE-ProRule" id="PRU10141"/>
    </source>
</evidence>
<evidence type="ECO:0000256" key="19">
    <source>
        <dbReference type="ARBA" id="ARBA00047899"/>
    </source>
</evidence>
<organism evidence="28 29">
    <name type="scientific">Vigna unguiculata</name>
    <name type="common">Cowpea</name>
    <dbReference type="NCBI Taxonomy" id="3917"/>
    <lineage>
        <taxon>Eukaryota</taxon>
        <taxon>Viridiplantae</taxon>
        <taxon>Streptophyta</taxon>
        <taxon>Embryophyta</taxon>
        <taxon>Tracheophyta</taxon>
        <taxon>Spermatophyta</taxon>
        <taxon>Magnoliopsida</taxon>
        <taxon>eudicotyledons</taxon>
        <taxon>Gunneridae</taxon>
        <taxon>Pentapetalae</taxon>
        <taxon>rosids</taxon>
        <taxon>fabids</taxon>
        <taxon>Fabales</taxon>
        <taxon>Fabaceae</taxon>
        <taxon>Papilionoideae</taxon>
        <taxon>50 kb inversion clade</taxon>
        <taxon>NPAAA clade</taxon>
        <taxon>indigoferoid/millettioid clade</taxon>
        <taxon>Phaseoleae</taxon>
        <taxon>Vigna</taxon>
    </lineage>
</organism>
<feature type="region of interest" description="Disordered" evidence="24">
    <location>
        <begin position="382"/>
        <end position="402"/>
    </location>
</feature>
<feature type="compositionally biased region" description="Polar residues" evidence="24">
    <location>
        <begin position="645"/>
        <end position="656"/>
    </location>
</feature>
<evidence type="ECO:0000256" key="4">
    <source>
        <dbReference type="ARBA" id="ARBA00012513"/>
    </source>
</evidence>
<evidence type="ECO:0000256" key="1">
    <source>
        <dbReference type="ARBA" id="ARBA00004123"/>
    </source>
</evidence>
<keyword evidence="11 23" id="KW-0067">ATP-binding</keyword>
<dbReference type="Gene3D" id="3.30.200.20">
    <property type="entry name" value="Phosphorylase Kinase, domain 1"/>
    <property type="match status" value="1"/>
</dbReference>
<dbReference type="AlphaFoldDB" id="A0A4D6MZY8"/>
<evidence type="ECO:0000256" key="7">
    <source>
        <dbReference type="ARBA" id="ARBA00022553"/>
    </source>
</evidence>
<proteinExistence type="inferred from homology"/>
<evidence type="ECO:0000256" key="13">
    <source>
        <dbReference type="ARBA" id="ARBA00023015"/>
    </source>
</evidence>
<dbReference type="PROSITE" id="PS50011">
    <property type="entry name" value="PROTEIN_KINASE_DOM"/>
    <property type="match status" value="1"/>
</dbReference>
<evidence type="ECO:0000256" key="17">
    <source>
        <dbReference type="ARBA" id="ARBA00023242"/>
    </source>
</evidence>